<evidence type="ECO:0000313" key="2">
    <source>
        <dbReference type="EMBL" id="KAK0703487.1"/>
    </source>
</evidence>
<dbReference type="RefSeq" id="XP_060290346.1">
    <property type="nucleotide sequence ID" value="XM_060446194.1"/>
</dbReference>
<feature type="region of interest" description="Disordered" evidence="1">
    <location>
        <begin position="1"/>
        <end position="32"/>
    </location>
</feature>
<dbReference type="Proteomes" id="UP001172101">
    <property type="component" value="Unassembled WGS sequence"/>
</dbReference>
<dbReference type="PANTHER" id="PTHR45458">
    <property type="entry name" value="SHORT-CHAIN DEHYDROGENASE/REDUCTASE SDR"/>
    <property type="match status" value="1"/>
</dbReference>
<evidence type="ECO:0000313" key="3">
    <source>
        <dbReference type="Proteomes" id="UP001172101"/>
    </source>
</evidence>
<dbReference type="EMBL" id="JAUIRO010000008">
    <property type="protein sequence ID" value="KAK0703487.1"/>
    <property type="molecule type" value="Genomic_DNA"/>
</dbReference>
<keyword evidence="3" id="KW-1185">Reference proteome</keyword>
<dbReference type="AlphaFoldDB" id="A0AA39ZTQ1"/>
<organism evidence="2 3">
    <name type="scientific">Lasiosphaeria miniovina</name>
    <dbReference type="NCBI Taxonomy" id="1954250"/>
    <lineage>
        <taxon>Eukaryota</taxon>
        <taxon>Fungi</taxon>
        <taxon>Dikarya</taxon>
        <taxon>Ascomycota</taxon>
        <taxon>Pezizomycotina</taxon>
        <taxon>Sordariomycetes</taxon>
        <taxon>Sordariomycetidae</taxon>
        <taxon>Sordariales</taxon>
        <taxon>Lasiosphaeriaceae</taxon>
        <taxon>Lasiosphaeria</taxon>
    </lineage>
</organism>
<reference evidence="2" key="1">
    <citation type="submission" date="2023-06" db="EMBL/GenBank/DDBJ databases">
        <title>Genome-scale phylogeny and comparative genomics of the fungal order Sordariales.</title>
        <authorList>
            <consortium name="Lawrence Berkeley National Laboratory"/>
            <person name="Hensen N."/>
            <person name="Bonometti L."/>
            <person name="Westerberg I."/>
            <person name="Brannstrom I.O."/>
            <person name="Guillou S."/>
            <person name="Cros-Aarteil S."/>
            <person name="Calhoun S."/>
            <person name="Haridas S."/>
            <person name="Kuo A."/>
            <person name="Mondo S."/>
            <person name="Pangilinan J."/>
            <person name="Riley R."/>
            <person name="LaButti K."/>
            <person name="Andreopoulos B."/>
            <person name="Lipzen A."/>
            <person name="Chen C."/>
            <person name="Yanf M."/>
            <person name="Daum C."/>
            <person name="Ng V."/>
            <person name="Clum A."/>
            <person name="Steindorff A."/>
            <person name="Ohm R."/>
            <person name="Martin F."/>
            <person name="Silar P."/>
            <person name="Natvig D."/>
            <person name="Lalanne C."/>
            <person name="Gautier V."/>
            <person name="Ament-velasquez S.L."/>
            <person name="Kruys A."/>
            <person name="Hutchinson M.I."/>
            <person name="Powell A.J."/>
            <person name="Barry K."/>
            <person name="Miller A.N."/>
            <person name="Grigoriev I.V."/>
            <person name="Debuchy R."/>
            <person name="Gladieux P."/>
            <person name="Thoren M.H."/>
            <person name="Johannesson H."/>
        </authorList>
    </citation>
    <scope>NUCLEOTIDE SEQUENCE</scope>
    <source>
        <strain evidence="2">SMH2392-1A</strain>
    </source>
</reference>
<dbReference type="PANTHER" id="PTHR45458:SF2">
    <property type="entry name" value="OXIDOREDUCTASE, SHORT CHAIN DEHYDROGENASE_REDUCTASE FAMILY SUPERFAMILY (AFU_ORTHOLOGUE AFUA_3G13450)"/>
    <property type="match status" value="1"/>
</dbReference>
<dbReference type="GeneID" id="85329464"/>
<protein>
    <submittedName>
        <fullName evidence="2">Uncharacterized protein</fullName>
    </submittedName>
</protein>
<feature type="compositionally biased region" description="Low complexity" evidence="1">
    <location>
        <begin position="10"/>
        <end position="21"/>
    </location>
</feature>
<gene>
    <name evidence="2" type="ORF">B0T26DRAFT_757032</name>
</gene>
<evidence type="ECO:0000256" key="1">
    <source>
        <dbReference type="SAM" id="MobiDB-lite"/>
    </source>
</evidence>
<name>A0AA39ZTQ1_9PEZI</name>
<accession>A0AA39ZTQ1</accession>
<sequence>MASEPSPANSSSDDTGISDGSMTAEAEPTAMEVEPITMEVEPTATEVGRGAKKIVATGRTLPAENPHPDKVKWLMLNLNKKRDVGVELVQQLEGLGQKTFDVVIILAGIFQPEDFSAKVSKAPNEISKAPKEDREVLMYKGNFGHHGSKAGLNMVGRFLALELKDKGVIVSIVHPSFMRT</sequence>
<comment type="caution">
    <text evidence="2">The sequence shown here is derived from an EMBL/GenBank/DDBJ whole genome shotgun (WGS) entry which is preliminary data.</text>
</comment>
<dbReference type="SUPFAM" id="SSF51735">
    <property type="entry name" value="NAD(P)-binding Rossmann-fold domains"/>
    <property type="match status" value="1"/>
</dbReference>
<dbReference type="InterPro" id="IPR052184">
    <property type="entry name" value="SDR_enzymes"/>
</dbReference>
<dbReference type="GO" id="GO:0016616">
    <property type="term" value="F:oxidoreductase activity, acting on the CH-OH group of donors, NAD or NADP as acceptor"/>
    <property type="evidence" value="ECO:0007669"/>
    <property type="project" value="TreeGrafter"/>
</dbReference>
<proteinExistence type="predicted"/>
<dbReference type="InterPro" id="IPR036291">
    <property type="entry name" value="NAD(P)-bd_dom_sf"/>
</dbReference>